<dbReference type="GO" id="GO:0000045">
    <property type="term" value="P:autophagosome assembly"/>
    <property type="evidence" value="ECO:0007669"/>
    <property type="project" value="TreeGrafter"/>
</dbReference>
<proteinExistence type="inferred from homology"/>
<name>A0A914DYM5_9BILA</name>
<reference evidence="5" key="1">
    <citation type="submission" date="2022-11" db="UniProtKB">
        <authorList>
            <consortium name="WormBaseParasite"/>
        </authorList>
    </citation>
    <scope>IDENTIFICATION</scope>
</reference>
<evidence type="ECO:0000256" key="3">
    <source>
        <dbReference type="ARBA" id="ARBA00023006"/>
    </source>
</evidence>
<dbReference type="InterPro" id="IPR012445">
    <property type="entry name" value="ATG101"/>
</dbReference>
<dbReference type="GO" id="GO:1990316">
    <property type="term" value="C:Atg1/ULK1 kinase complex"/>
    <property type="evidence" value="ECO:0007669"/>
    <property type="project" value="TreeGrafter"/>
</dbReference>
<dbReference type="Pfam" id="PF07855">
    <property type="entry name" value="ATG101"/>
    <property type="match status" value="1"/>
</dbReference>
<keyword evidence="4" id="KW-1185">Reference proteome</keyword>
<dbReference type="GO" id="GO:0019901">
    <property type="term" value="F:protein kinase binding"/>
    <property type="evidence" value="ECO:0007669"/>
    <property type="project" value="TreeGrafter"/>
</dbReference>
<evidence type="ECO:0000313" key="4">
    <source>
        <dbReference type="Proteomes" id="UP000887540"/>
    </source>
</evidence>
<dbReference type="PANTHER" id="PTHR13292">
    <property type="entry name" value="AUTOPHAGY-RELATED PROTEIN 101"/>
    <property type="match status" value="1"/>
</dbReference>
<dbReference type="AlphaFoldDB" id="A0A914DYM5"/>
<dbReference type="GO" id="GO:0000407">
    <property type="term" value="C:phagophore assembly site"/>
    <property type="evidence" value="ECO:0007669"/>
    <property type="project" value="TreeGrafter"/>
</dbReference>
<evidence type="ECO:0000256" key="1">
    <source>
        <dbReference type="ARBA" id="ARBA00007130"/>
    </source>
</evidence>
<keyword evidence="3" id="KW-0072">Autophagy</keyword>
<comment type="similarity">
    <text evidence="1">Belongs to the ATG101 family.</text>
</comment>
<evidence type="ECO:0000313" key="5">
    <source>
        <dbReference type="WBParaSite" id="ACRNAN_scaffold437.g12287.t1"/>
    </source>
</evidence>
<evidence type="ECO:0000256" key="2">
    <source>
        <dbReference type="ARBA" id="ARBA00018874"/>
    </source>
</evidence>
<dbReference type="PANTHER" id="PTHR13292:SF0">
    <property type="entry name" value="AUTOPHAGY-RELATED PROTEIN 101"/>
    <property type="match status" value="1"/>
</dbReference>
<accession>A0A914DYM5</accession>
<dbReference type="WBParaSite" id="ACRNAN_scaffold437.g12287.t1">
    <property type="protein sequence ID" value="ACRNAN_scaffold437.g12287.t1"/>
    <property type="gene ID" value="ACRNAN_scaffold437.g12287"/>
</dbReference>
<sequence>MNARNQQLQLTVEYRQVKDAILCLFHNSLLHRTVGKSKYSAESSYTLGSIGIEEVDCSNIDLTYVRVNSPELVIDIDDKTRSFVDAIQTIANYKSGSFSGSSSPSSPGRNMRFYGIDQWEPITTAQIKLEFYQKRKRQWPMPEDQVPWEIWELNLEIVRTLRGEDFQRMREFVGEKLADKVLYMCSIINKPQYLPKMPTRTELPYVFEDKFSDCQPYLYRISSDCGQRQSDINSSFMKKFFKDTLSFTA</sequence>
<dbReference type="Proteomes" id="UP000887540">
    <property type="component" value="Unplaced"/>
</dbReference>
<protein>
    <recommendedName>
        <fullName evidence="2">Autophagy-related protein 101</fullName>
    </recommendedName>
</protein>
<organism evidence="4 5">
    <name type="scientific">Acrobeloides nanus</name>
    <dbReference type="NCBI Taxonomy" id="290746"/>
    <lineage>
        <taxon>Eukaryota</taxon>
        <taxon>Metazoa</taxon>
        <taxon>Ecdysozoa</taxon>
        <taxon>Nematoda</taxon>
        <taxon>Chromadorea</taxon>
        <taxon>Rhabditida</taxon>
        <taxon>Tylenchina</taxon>
        <taxon>Cephalobomorpha</taxon>
        <taxon>Cephaloboidea</taxon>
        <taxon>Cephalobidae</taxon>
        <taxon>Acrobeloides</taxon>
    </lineage>
</organism>